<dbReference type="SUPFAM" id="SSF52540">
    <property type="entry name" value="P-loop containing nucleoside triphosphate hydrolases"/>
    <property type="match status" value="1"/>
</dbReference>
<dbReference type="GO" id="GO:0005524">
    <property type="term" value="F:ATP binding"/>
    <property type="evidence" value="ECO:0007669"/>
    <property type="project" value="UniProtKB-KW"/>
</dbReference>
<name>X1HJ11_9ZZZZ</name>
<evidence type="ECO:0000313" key="6">
    <source>
        <dbReference type="EMBL" id="GAH70121.1"/>
    </source>
</evidence>
<dbReference type="InterPro" id="IPR003593">
    <property type="entry name" value="AAA+_ATPase"/>
</dbReference>
<keyword evidence="2" id="KW-0813">Transport</keyword>
<accession>X1HJ11</accession>
<dbReference type="PANTHER" id="PTHR43776:SF7">
    <property type="entry name" value="D,D-DIPEPTIDE TRANSPORT ATP-BINDING PROTEIN DDPF-RELATED"/>
    <property type="match status" value="1"/>
</dbReference>
<dbReference type="GO" id="GO:0055085">
    <property type="term" value="P:transmembrane transport"/>
    <property type="evidence" value="ECO:0007669"/>
    <property type="project" value="UniProtKB-ARBA"/>
</dbReference>
<keyword evidence="4" id="KW-0067">ATP-binding</keyword>
<evidence type="ECO:0000256" key="1">
    <source>
        <dbReference type="ARBA" id="ARBA00005417"/>
    </source>
</evidence>
<feature type="domain" description="ABC transporter" evidence="5">
    <location>
        <begin position="8"/>
        <end position="216"/>
    </location>
</feature>
<sequence length="217" mass="24240">MSSNRKLLEVQSLKKHFPIEKGFLKRVLGHIKAVDGVSFYINEGETLGLVGESGSGKTTIGRCILRAIESTDGSINLKLPDERIVDITKLDKKSMRSIRRHMNMIFQDPYTSLDPRMSVMDIISEPLIYNNIARGKALEDRVKELVEAVGLEVKHLKRYPHAFSGGQRQRIGIARALAAEVIIQRNLTGDLCGLSGITVFHYKTSLPITRSILLILC</sequence>
<organism evidence="6">
    <name type="scientific">marine sediment metagenome</name>
    <dbReference type="NCBI Taxonomy" id="412755"/>
    <lineage>
        <taxon>unclassified sequences</taxon>
        <taxon>metagenomes</taxon>
        <taxon>ecological metagenomes</taxon>
    </lineage>
</organism>
<comment type="caution">
    <text evidence="6">The sequence shown here is derived from an EMBL/GenBank/DDBJ whole genome shotgun (WGS) entry which is preliminary data.</text>
</comment>
<dbReference type="AlphaFoldDB" id="X1HJ11"/>
<dbReference type="GO" id="GO:0016887">
    <property type="term" value="F:ATP hydrolysis activity"/>
    <property type="evidence" value="ECO:0007669"/>
    <property type="project" value="InterPro"/>
</dbReference>
<protein>
    <recommendedName>
        <fullName evidence="5">ABC transporter domain-containing protein</fullName>
    </recommendedName>
</protein>
<dbReference type="SMART" id="SM00382">
    <property type="entry name" value="AAA"/>
    <property type="match status" value="1"/>
</dbReference>
<evidence type="ECO:0000256" key="3">
    <source>
        <dbReference type="ARBA" id="ARBA00022741"/>
    </source>
</evidence>
<dbReference type="Gene3D" id="3.40.50.300">
    <property type="entry name" value="P-loop containing nucleotide triphosphate hydrolases"/>
    <property type="match status" value="1"/>
</dbReference>
<dbReference type="PANTHER" id="PTHR43776">
    <property type="entry name" value="TRANSPORT ATP-BINDING PROTEIN"/>
    <property type="match status" value="1"/>
</dbReference>
<gene>
    <name evidence="6" type="ORF">S03H2_45327</name>
</gene>
<dbReference type="Pfam" id="PF00005">
    <property type="entry name" value="ABC_tran"/>
    <property type="match status" value="1"/>
</dbReference>
<evidence type="ECO:0000259" key="5">
    <source>
        <dbReference type="PROSITE" id="PS50893"/>
    </source>
</evidence>
<evidence type="ECO:0000256" key="4">
    <source>
        <dbReference type="ARBA" id="ARBA00022840"/>
    </source>
</evidence>
<dbReference type="InterPro" id="IPR050319">
    <property type="entry name" value="ABC_transp_ATP-bind"/>
</dbReference>
<dbReference type="PROSITE" id="PS50893">
    <property type="entry name" value="ABC_TRANSPORTER_2"/>
    <property type="match status" value="1"/>
</dbReference>
<dbReference type="InterPro" id="IPR027417">
    <property type="entry name" value="P-loop_NTPase"/>
</dbReference>
<evidence type="ECO:0000256" key="2">
    <source>
        <dbReference type="ARBA" id="ARBA00022448"/>
    </source>
</evidence>
<dbReference type="InterPro" id="IPR003439">
    <property type="entry name" value="ABC_transporter-like_ATP-bd"/>
</dbReference>
<keyword evidence="3" id="KW-0547">Nucleotide-binding</keyword>
<proteinExistence type="inferred from homology"/>
<dbReference type="InterPro" id="IPR017871">
    <property type="entry name" value="ABC_transporter-like_CS"/>
</dbReference>
<comment type="similarity">
    <text evidence="1">Belongs to the ABC transporter superfamily.</text>
</comment>
<reference evidence="6" key="1">
    <citation type="journal article" date="2014" name="Front. Microbiol.">
        <title>High frequency of phylogenetically diverse reductive dehalogenase-homologous genes in deep subseafloor sedimentary metagenomes.</title>
        <authorList>
            <person name="Kawai M."/>
            <person name="Futagami T."/>
            <person name="Toyoda A."/>
            <person name="Takaki Y."/>
            <person name="Nishi S."/>
            <person name="Hori S."/>
            <person name="Arai W."/>
            <person name="Tsubouchi T."/>
            <person name="Morono Y."/>
            <person name="Uchiyama I."/>
            <person name="Ito T."/>
            <person name="Fujiyama A."/>
            <person name="Inagaki F."/>
            <person name="Takami H."/>
        </authorList>
    </citation>
    <scope>NUCLEOTIDE SEQUENCE</scope>
    <source>
        <strain evidence="6">Expedition CK06-06</strain>
    </source>
</reference>
<dbReference type="EMBL" id="BARU01028396">
    <property type="protein sequence ID" value="GAH70121.1"/>
    <property type="molecule type" value="Genomic_DNA"/>
</dbReference>
<dbReference type="PROSITE" id="PS00211">
    <property type="entry name" value="ABC_TRANSPORTER_1"/>
    <property type="match status" value="1"/>
</dbReference>